<dbReference type="GO" id="GO:0030246">
    <property type="term" value="F:carbohydrate binding"/>
    <property type="evidence" value="ECO:0007669"/>
    <property type="project" value="UniProtKB-KW"/>
</dbReference>
<dbReference type="GO" id="GO:0005524">
    <property type="term" value="F:ATP binding"/>
    <property type="evidence" value="ECO:0007669"/>
    <property type="project" value="UniProtKB-UniRule"/>
</dbReference>
<dbReference type="InterPro" id="IPR000985">
    <property type="entry name" value="Lectin_LegA_CS"/>
</dbReference>
<dbReference type="Pfam" id="PF00139">
    <property type="entry name" value="Lectin_legB"/>
    <property type="match status" value="1"/>
</dbReference>
<evidence type="ECO:0000313" key="11">
    <source>
        <dbReference type="Proteomes" id="UP001457282"/>
    </source>
</evidence>
<evidence type="ECO:0000256" key="7">
    <source>
        <dbReference type="SAM" id="Phobius"/>
    </source>
</evidence>
<evidence type="ECO:0000256" key="3">
    <source>
        <dbReference type="ARBA" id="ARBA00010217"/>
    </source>
</evidence>
<feature type="chain" id="PRO_5043755082" description="Protein kinase domain-containing protein" evidence="8">
    <location>
        <begin position="21"/>
        <end position="556"/>
    </location>
</feature>
<gene>
    <name evidence="10" type="ORF">M0R45_000033</name>
</gene>
<comment type="caution">
    <text evidence="10">The sequence shown here is derived from an EMBL/GenBank/DDBJ whole genome shotgun (WGS) entry which is preliminary data.</text>
</comment>
<dbReference type="InterPro" id="IPR011009">
    <property type="entry name" value="Kinase-like_dom_sf"/>
</dbReference>
<protein>
    <recommendedName>
        <fullName evidence="9">Protein kinase domain-containing protein</fullName>
    </recommendedName>
</protein>
<comment type="similarity">
    <text evidence="2">In the N-terminal section; belongs to the leguminous lectin family.</text>
</comment>
<evidence type="ECO:0000259" key="9">
    <source>
        <dbReference type="PROSITE" id="PS50011"/>
    </source>
</evidence>
<keyword evidence="5" id="KW-0067">ATP-binding</keyword>
<feature type="transmembrane region" description="Helical" evidence="7">
    <location>
        <begin position="278"/>
        <end position="301"/>
    </location>
</feature>
<evidence type="ECO:0000313" key="10">
    <source>
        <dbReference type="EMBL" id="KAK9907845.1"/>
    </source>
</evidence>
<accession>A0AAW1VSL8</accession>
<dbReference type="PANTHER" id="PTHR32401">
    <property type="entry name" value="CONCANAVALIN A-LIKE LECTIN FAMILY PROTEIN"/>
    <property type="match status" value="1"/>
</dbReference>
<dbReference type="GO" id="GO:0004672">
    <property type="term" value="F:protein kinase activity"/>
    <property type="evidence" value="ECO:0007669"/>
    <property type="project" value="InterPro"/>
</dbReference>
<evidence type="ECO:0000256" key="2">
    <source>
        <dbReference type="ARBA" id="ARBA00008536"/>
    </source>
</evidence>
<dbReference type="SUPFAM" id="SSF56112">
    <property type="entry name" value="Protein kinase-like (PK-like)"/>
    <property type="match status" value="1"/>
</dbReference>
<keyword evidence="11" id="KW-1185">Reference proteome</keyword>
<organism evidence="10 11">
    <name type="scientific">Rubus argutus</name>
    <name type="common">Southern blackberry</name>
    <dbReference type="NCBI Taxonomy" id="59490"/>
    <lineage>
        <taxon>Eukaryota</taxon>
        <taxon>Viridiplantae</taxon>
        <taxon>Streptophyta</taxon>
        <taxon>Embryophyta</taxon>
        <taxon>Tracheophyta</taxon>
        <taxon>Spermatophyta</taxon>
        <taxon>Magnoliopsida</taxon>
        <taxon>eudicotyledons</taxon>
        <taxon>Gunneridae</taxon>
        <taxon>Pentapetalae</taxon>
        <taxon>rosids</taxon>
        <taxon>fabids</taxon>
        <taxon>Rosales</taxon>
        <taxon>Rosaceae</taxon>
        <taxon>Rosoideae</taxon>
        <taxon>Rosoideae incertae sedis</taxon>
        <taxon>Rubus</taxon>
    </lineage>
</organism>
<keyword evidence="7" id="KW-0812">Transmembrane</keyword>
<keyword evidence="5" id="KW-0547">Nucleotide-binding</keyword>
<dbReference type="PROSITE" id="PS00308">
    <property type="entry name" value="LECTIN_LEGUME_ALPHA"/>
    <property type="match status" value="1"/>
</dbReference>
<reference evidence="10 11" key="1">
    <citation type="journal article" date="2023" name="G3 (Bethesda)">
        <title>A chromosome-length genome assembly and annotation of blackberry (Rubus argutus, cv. 'Hillquist').</title>
        <authorList>
            <person name="Bruna T."/>
            <person name="Aryal R."/>
            <person name="Dudchenko O."/>
            <person name="Sargent D.J."/>
            <person name="Mead D."/>
            <person name="Buti M."/>
            <person name="Cavallini A."/>
            <person name="Hytonen T."/>
            <person name="Andres J."/>
            <person name="Pham M."/>
            <person name="Weisz D."/>
            <person name="Mascagni F."/>
            <person name="Usai G."/>
            <person name="Natali L."/>
            <person name="Bassil N."/>
            <person name="Fernandez G.E."/>
            <person name="Lomsadze A."/>
            <person name="Armour M."/>
            <person name="Olukolu B."/>
            <person name="Poorten T."/>
            <person name="Britton C."/>
            <person name="Davik J."/>
            <person name="Ashrafi H."/>
            <person name="Aiden E.L."/>
            <person name="Borodovsky M."/>
            <person name="Worthington M."/>
        </authorList>
    </citation>
    <scope>NUCLEOTIDE SEQUENCE [LARGE SCALE GENOMIC DNA]</scope>
    <source>
        <strain evidence="10">PI 553951</strain>
    </source>
</reference>
<proteinExistence type="inferred from homology"/>
<comment type="similarity">
    <text evidence="3">In the C-terminal section; belongs to the protein kinase superfamily. Ser/Thr protein kinase family.</text>
</comment>
<dbReference type="CDD" id="cd06899">
    <property type="entry name" value="lectin_legume_LecRK_Arcelin_ConA"/>
    <property type="match status" value="1"/>
</dbReference>
<name>A0AAW1VSL8_RUBAR</name>
<dbReference type="InterPro" id="IPR013320">
    <property type="entry name" value="ConA-like_dom_sf"/>
</dbReference>
<keyword evidence="8" id="KW-0732">Signal</keyword>
<dbReference type="PROSITE" id="PS00107">
    <property type="entry name" value="PROTEIN_KINASE_ATP"/>
    <property type="match status" value="1"/>
</dbReference>
<feature type="compositionally biased region" description="Polar residues" evidence="6">
    <location>
        <begin position="537"/>
        <end position="556"/>
    </location>
</feature>
<keyword evidence="4" id="KW-0430">Lectin</keyword>
<dbReference type="Pfam" id="PF00069">
    <property type="entry name" value="Pkinase"/>
    <property type="match status" value="1"/>
</dbReference>
<feature type="binding site" evidence="5">
    <location>
        <position position="372"/>
    </location>
    <ligand>
        <name>ATP</name>
        <dbReference type="ChEBI" id="CHEBI:30616"/>
    </ligand>
</feature>
<dbReference type="Gene3D" id="3.30.200.20">
    <property type="entry name" value="Phosphorylase Kinase, domain 1"/>
    <property type="match status" value="1"/>
</dbReference>
<dbReference type="Gene3D" id="2.60.120.200">
    <property type="match status" value="1"/>
</dbReference>
<dbReference type="InterPro" id="IPR001220">
    <property type="entry name" value="Legume_lectin_dom"/>
</dbReference>
<feature type="region of interest" description="Disordered" evidence="6">
    <location>
        <begin position="524"/>
        <end position="556"/>
    </location>
</feature>
<dbReference type="InterPro" id="IPR000719">
    <property type="entry name" value="Prot_kinase_dom"/>
</dbReference>
<dbReference type="EMBL" id="JBEDUW010000011">
    <property type="protein sequence ID" value="KAK9907845.1"/>
    <property type="molecule type" value="Genomic_DNA"/>
</dbReference>
<feature type="domain" description="Protein kinase" evidence="9">
    <location>
        <begin position="342"/>
        <end position="556"/>
    </location>
</feature>
<dbReference type="Proteomes" id="UP001457282">
    <property type="component" value="Unassembled WGS sequence"/>
</dbReference>
<evidence type="ECO:0000256" key="1">
    <source>
        <dbReference type="ARBA" id="ARBA00007606"/>
    </source>
</evidence>
<feature type="compositionally biased region" description="Basic and acidic residues" evidence="6">
    <location>
        <begin position="488"/>
        <end position="497"/>
    </location>
</feature>
<feature type="region of interest" description="Disordered" evidence="6">
    <location>
        <begin position="452"/>
        <end position="500"/>
    </location>
</feature>
<feature type="signal peptide" evidence="8">
    <location>
        <begin position="1"/>
        <end position="20"/>
    </location>
</feature>
<dbReference type="PANTHER" id="PTHR32401:SF49">
    <property type="entry name" value="OS10G0129200 PROTEIN"/>
    <property type="match status" value="1"/>
</dbReference>
<evidence type="ECO:0000256" key="4">
    <source>
        <dbReference type="ARBA" id="ARBA00022734"/>
    </source>
</evidence>
<dbReference type="PROSITE" id="PS50011">
    <property type="entry name" value="PROTEIN_KINASE_DOM"/>
    <property type="match status" value="1"/>
</dbReference>
<keyword evidence="7" id="KW-1133">Transmembrane helix</keyword>
<dbReference type="InterPro" id="IPR017441">
    <property type="entry name" value="Protein_kinase_ATP_BS"/>
</dbReference>
<comment type="similarity">
    <text evidence="1">Belongs to the leguminous lectin family.</text>
</comment>
<dbReference type="InterPro" id="IPR050258">
    <property type="entry name" value="Leguminous_Lectin"/>
</dbReference>
<keyword evidence="7" id="KW-0472">Membrane</keyword>
<evidence type="ECO:0000256" key="5">
    <source>
        <dbReference type="PROSITE-ProRule" id="PRU10141"/>
    </source>
</evidence>
<dbReference type="SUPFAM" id="SSF49899">
    <property type="entry name" value="Concanavalin A-like lectins/glucanases"/>
    <property type="match status" value="1"/>
</dbReference>
<evidence type="ECO:0000256" key="6">
    <source>
        <dbReference type="SAM" id="MobiDB-lite"/>
    </source>
</evidence>
<dbReference type="AlphaFoldDB" id="A0AAW1VSL8"/>
<sequence length="556" mass="60911">MHCVLILVFLLLLIIPSATPLKFFFPSFSTQDTNTIFTEGDAYLDSESLRLTKIADAQDTNGTAGRATYKKPFLLRNKTTGELADFNTSFSFSINSQNNTKYGDGLAFFIAPYGSSLNVRLGVASSLGLPVNSSSTPTCEYPFVAVEFDIYRNNVTAIEDPSFSTIDDHVGIDVNSLKSRVTAPWNGGILTGERNTVTVRYDSSTNNLSVHFTDTFPSVKSISSTVNLTEFLPDRVIVGFSASTGGSIAMHKIISWNFTSSLDESPDAKPRNKNKIKLIVGMGVGGGIILVVVLALVFFIFRVNREMWGSEEDPIFTDVQFERETVPRQYSYRELALATSNFSDGKKLGNGGFGDVYRGVLKNSNREIAVKKIWKHSDSGPKEYAAEIGILSSLRHPNLVQLLGCSRENIVIGVLQGWHSGESINSVMRHVECLMIVGPWCGHPQLQNEAFNTSGRLPTRDPMLSADGDKPVDNTVDSGREGSVAKPTTHETEESRPLKSGILAILPEPDRPTQVLYRMSSFPSLSKPIPSIPRPALQSQTSDVGGQTQSMPSRRF</sequence>
<evidence type="ECO:0000256" key="8">
    <source>
        <dbReference type="SAM" id="SignalP"/>
    </source>
</evidence>